<accession>A0A6G1CHW1</accession>
<protein>
    <submittedName>
        <fullName evidence="1">Uncharacterized protein</fullName>
    </submittedName>
</protein>
<reference evidence="1 2" key="1">
    <citation type="submission" date="2019-11" db="EMBL/GenBank/DDBJ databases">
        <title>Whole genome sequence of Oryza granulata.</title>
        <authorList>
            <person name="Li W."/>
        </authorList>
    </citation>
    <scope>NUCLEOTIDE SEQUENCE [LARGE SCALE GENOMIC DNA]</scope>
    <source>
        <strain evidence="2">cv. Menghai</strain>
        <tissue evidence="1">Leaf</tissue>
    </source>
</reference>
<evidence type="ECO:0000313" key="1">
    <source>
        <dbReference type="EMBL" id="KAF0899739.1"/>
    </source>
</evidence>
<evidence type="ECO:0000313" key="2">
    <source>
        <dbReference type="Proteomes" id="UP000479710"/>
    </source>
</evidence>
<dbReference type="AlphaFoldDB" id="A0A6G1CHW1"/>
<dbReference type="Proteomes" id="UP000479710">
    <property type="component" value="Unassembled WGS sequence"/>
</dbReference>
<proteinExistence type="predicted"/>
<dbReference type="EMBL" id="SPHZ02000009">
    <property type="protein sequence ID" value="KAF0899739.1"/>
    <property type="molecule type" value="Genomic_DNA"/>
</dbReference>
<keyword evidence="2" id="KW-1185">Reference proteome</keyword>
<name>A0A6G1CHW1_9ORYZ</name>
<sequence>MKRKTIDCFYKPAVSRAVSVENPSPTNMEAVDTENLQAEQQRIVTMTFERDLAWRPEVR</sequence>
<comment type="caution">
    <text evidence="1">The sequence shown here is derived from an EMBL/GenBank/DDBJ whole genome shotgun (WGS) entry which is preliminary data.</text>
</comment>
<organism evidence="1 2">
    <name type="scientific">Oryza meyeriana var. granulata</name>
    <dbReference type="NCBI Taxonomy" id="110450"/>
    <lineage>
        <taxon>Eukaryota</taxon>
        <taxon>Viridiplantae</taxon>
        <taxon>Streptophyta</taxon>
        <taxon>Embryophyta</taxon>
        <taxon>Tracheophyta</taxon>
        <taxon>Spermatophyta</taxon>
        <taxon>Magnoliopsida</taxon>
        <taxon>Liliopsida</taxon>
        <taxon>Poales</taxon>
        <taxon>Poaceae</taxon>
        <taxon>BOP clade</taxon>
        <taxon>Oryzoideae</taxon>
        <taxon>Oryzeae</taxon>
        <taxon>Oryzinae</taxon>
        <taxon>Oryza</taxon>
        <taxon>Oryza meyeriana</taxon>
    </lineage>
</organism>
<gene>
    <name evidence="1" type="ORF">E2562_024066</name>
</gene>